<protein>
    <submittedName>
        <fullName evidence="2">Uncharacterized protein</fullName>
    </submittedName>
</protein>
<evidence type="ECO:0000313" key="2">
    <source>
        <dbReference type="EMBL" id="KAJ8454212.1"/>
    </source>
</evidence>
<evidence type="ECO:0000313" key="3">
    <source>
        <dbReference type="Proteomes" id="UP001215151"/>
    </source>
</evidence>
<feature type="compositionally biased region" description="Polar residues" evidence="1">
    <location>
        <begin position="1"/>
        <end position="12"/>
    </location>
</feature>
<evidence type="ECO:0000256" key="1">
    <source>
        <dbReference type="SAM" id="MobiDB-lite"/>
    </source>
</evidence>
<dbReference type="EMBL" id="JAPEVG010001024">
    <property type="protein sequence ID" value="KAJ8454212.1"/>
    <property type="molecule type" value="Genomic_DNA"/>
</dbReference>
<feature type="compositionally biased region" description="Basic and acidic residues" evidence="1">
    <location>
        <begin position="13"/>
        <end position="30"/>
    </location>
</feature>
<dbReference type="AlphaFoldDB" id="A0AAD7TEK5"/>
<proteinExistence type="predicted"/>
<accession>A0AAD7TEK5</accession>
<organism evidence="2 3">
    <name type="scientific">Trametes cubensis</name>
    <dbReference type="NCBI Taxonomy" id="1111947"/>
    <lineage>
        <taxon>Eukaryota</taxon>
        <taxon>Fungi</taxon>
        <taxon>Dikarya</taxon>
        <taxon>Basidiomycota</taxon>
        <taxon>Agaricomycotina</taxon>
        <taxon>Agaricomycetes</taxon>
        <taxon>Polyporales</taxon>
        <taxon>Polyporaceae</taxon>
        <taxon>Trametes</taxon>
    </lineage>
</organism>
<feature type="region of interest" description="Disordered" evidence="1">
    <location>
        <begin position="1"/>
        <end position="37"/>
    </location>
</feature>
<feature type="compositionally biased region" description="Basic and acidic residues" evidence="1">
    <location>
        <begin position="76"/>
        <end position="93"/>
    </location>
</feature>
<sequence length="93" mass="9688">MPASLNDPSTADTDMKGGKTVDHHTTDGDKGASGSADTVDWTTVAPFLVVVPIVASAVESVNSGIADPKPAGVQRDAFESDEARISDREYLRA</sequence>
<name>A0AAD7TEK5_9APHY</name>
<gene>
    <name evidence="2" type="ORF">ONZ51_g13161</name>
</gene>
<dbReference type="Proteomes" id="UP001215151">
    <property type="component" value="Unassembled WGS sequence"/>
</dbReference>
<keyword evidence="3" id="KW-1185">Reference proteome</keyword>
<feature type="region of interest" description="Disordered" evidence="1">
    <location>
        <begin position="61"/>
        <end position="93"/>
    </location>
</feature>
<comment type="caution">
    <text evidence="2">The sequence shown here is derived from an EMBL/GenBank/DDBJ whole genome shotgun (WGS) entry which is preliminary data.</text>
</comment>
<reference evidence="2" key="1">
    <citation type="submission" date="2022-11" db="EMBL/GenBank/DDBJ databases">
        <title>Genome Sequence of Cubamyces cubensis.</title>
        <authorList>
            <person name="Buettner E."/>
        </authorList>
    </citation>
    <scope>NUCLEOTIDE SEQUENCE</scope>
    <source>
        <strain evidence="2">MPL-01</strain>
    </source>
</reference>